<dbReference type="GO" id="GO:0003723">
    <property type="term" value="F:RNA binding"/>
    <property type="evidence" value="ECO:0007669"/>
    <property type="project" value="UniProtKB-UniRule"/>
</dbReference>
<dbReference type="Pfam" id="PF01668">
    <property type="entry name" value="SmpB"/>
    <property type="match status" value="1"/>
</dbReference>
<dbReference type="PROSITE" id="PS01317">
    <property type="entry name" value="SSRP"/>
    <property type="match status" value="1"/>
</dbReference>
<evidence type="ECO:0000256" key="2">
    <source>
        <dbReference type="ARBA" id="ARBA00022884"/>
    </source>
</evidence>
<evidence type="ECO:0000256" key="1">
    <source>
        <dbReference type="ARBA" id="ARBA00022490"/>
    </source>
</evidence>
<dbReference type="AlphaFoldDB" id="A0A7C2WID1"/>
<dbReference type="InterPro" id="IPR020081">
    <property type="entry name" value="SsrA-bd_prot_CS"/>
</dbReference>
<comment type="subcellular location">
    <subcellularLocation>
        <location evidence="3">Cytoplasm</location>
    </subcellularLocation>
    <text evidence="3">The tmRNA-SmpB complex associates with stalled 70S ribosomes.</text>
</comment>
<comment type="function">
    <text evidence="3">Required for rescue of stalled ribosomes mediated by trans-translation. Binds to transfer-messenger RNA (tmRNA), required for stable association of tmRNA with ribosomes. tmRNA and SmpB together mimic tRNA shape, replacing the anticodon stem-loop with SmpB. tmRNA is encoded by the ssrA gene; the 2 termini fold to resemble tRNA(Ala) and it encodes a 'tag peptide', a short internal open reading frame. During trans-translation Ala-aminoacylated tmRNA acts like a tRNA, entering the A-site of stalled ribosomes, displacing the stalled mRNA. The ribosome then switches to translate the ORF on the tmRNA; the nascent peptide is terminated with the 'tag peptide' encoded by the tmRNA and targeted for degradation. The ribosome is freed to recommence translation, which seems to be the essential function of trans-translation.</text>
</comment>
<dbReference type="PANTHER" id="PTHR30308:SF2">
    <property type="entry name" value="SSRA-BINDING PROTEIN"/>
    <property type="match status" value="1"/>
</dbReference>
<keyword evidence="2 3" id="KW-0694">RNA-binding</keyword>
<accession>A0A7C2WID1</accession>
<proteinExistence type="inferred from homology"/>
<dbReference type="CDD" id="cd09294">
    <property type="entry name" value="SmpB"/>
    <property type="match status" value="1"/>
</dbReference>
<name>A0A7C2WID1_9BACT</name>
<reference evidence="4" key="1">
    <citation type="journal article" date="2020" name="mSystems">
        <title>Genome- and Community-Level Interaction Insights into Carbon Utilization and Element Cycling Functions of Hydrothermarchaeota in Hydrothermal Sediment.</title>
        <authorList>
            <person name="Zhou Z."/>
            <person name="Liu Y."/>
            <person name="Xu W."/>
            <person name="Pan J."/>
            <person name="Luo Z.H."/>
            <person name="Li M."/>
        </authorList>
    </citation>
    <scope>NUCLEOTIDE SEQUENCE [LARGE SCALE GENOMIC DNA]</scope>
    <source>
        <strain evidence="4">SpSt-192</strain>
    </source>
</reference>
<keyword evidence="1 3" id="KW-0963">Cytoplasm</keyword>
<organism evidence="4">
    <name type="scientific">Thermorudis sp</name>
    <dbReference type="NCBI Taxonomy" id="1969470"/>
    <lineage>
        <taxon>Bacteria</taxon>
        <taxon>Pseudomonadati</taxon>
        <taxon>Thermomicrobiota</taxon>
        <taxon>Thermomicrobia</taxon>
        <taxon>Thermomicrobia incertae sedis</taxon>
        <taxon>Thermorudis</taxon>
    </lineage>
</organism>
<dbReference type="NCBIfam" id="NF003843">
    <property type="entry name" value="PRK05422.1"/>
    <property type="match status" value="1"/>
</dbReference>
<sequence length="161" mass="18402">MNRTKQAPRASDEKVITVNRKAYHDYHIEEELEAGLQLTGSEIKSIRAGRVNLRDAYARIENGELWLIGAHISPYQQASGRAQHDPTRPRKLLVHKKELDYLRSKTEAKGYTIVPLRLAIRHGLAKVDLGIARGKKLYDKRAAIAERDAQREIERALRTRS</sequence>
<dbReference type="InterPro" id="IPR023620">
    <property type="entry name" value="SmpB"/>
</dbReference>
<comment type="caution">
    <text evidence="4">The sequence shown here is derived from an EMBL/GenBank/DDBJ whole genome shotgun (WGS) entry which is preliminary data.</text>
</comment>
<dbReference type="Gene3D" id="2.40.280.10">
    <property type="match status" value="1"/>
</dbReference>
<protein>
    <recommendedName>
        <fullName evidence="3">SsrA-binding protein</fullName>
    </recommendedName>
    <alternativeName>
        <fullName evidence="3">Small protein B</fullName>
    </alternativeName>
</protein>
<gene>
    <name evidence="3 4" type="primary">smpB</name>
    <name evidence="4" type="ORF">ENP13_01900</name>
</gene>
<dbReference type="EMBL" id="DSID01000148">
    <property type="protein sequence ID" value="HEX69984.1"/>
    <property type="molecule type" value="Genomic_DNA"/>
</dbReference>
<dbReference type="HAMAP" id="MF_00023">
    <property type="entry name" value="SmpB"/>
    <property type="match status" value="1"/>
</dbReference>
<dbReference type="NCBIfam" id="TIGR00086">
    <property type="entry name" value="smpB"/>
    <property type="match status" value="1"/>
</dbReference>
<evidence type="ECO:0000256" key="3">
    <source>
        <dbReference type="HAMAP-Rule" id="MF_00023"/>
    </source>
</evidence>
<evidence type="ECO:0000313" key="4">
    <source>
        <dbReference type="EMBL" id="HEX69984.1"/>
    </source>
</evidence>
<dbReference type="GO" id="GO:0005829">
    <property type="term" value="C:cytosol"/>
    <property type="evidence" value="ECO:0007669"/>
    <property type="project" value="TreeGrafter"/>
</dbReference>
<dbReference type="GO" id="GO:0070930">
    <property type="term" value="P:trans-translation-dependent protein tagging"/>
    <property type="evidence" value="ECO:0007669"/>
    <property type="project" value="TreeGrafter"/>
</dbReference>
<dbReference type="InterPro" id="IPR000037">
    <property type="entry name" value="SsrA-bd_prot"/>
</dbReference>
<dbReference type="GO" id="GO:0070929">
    <property type="term" value="P:trans-translation"/>
    <property type="evidence" value="ECO:0007669"/>
    <property type="project" value="UniProtKB-UniRule"/>
</dbReference>
<dbReference type="SUPFAM" id="SSF74982">
    <property type="entry name" value="Small protein B (SmpB)"/>
    <property type="match status" value="1"/>
</dbReference>
<comment type="similarity">
    <text evidence="3">Belongs to the SmpB family.</text>
</comment>
<dbReference type="PANTHER" id="PTHR30308">
    <property type="entry name" value="TMRNA-BINDING COMPONENT OF TRANS-TRANSLATION TAGGING COMPLEX"/>
    <property type="match status" value="1"/>
</dbReference>